<dbReference type="SMART" id="SM00408">
    <property type="entry name" value="IGc2"/>
    <property type="match status" value="1"/>
</dbReference>
<evidence type="ECO:0000256" key="2">
    <source>
        <dbReference type="ARBA" id="ARBA00022737"/>
    </source>
</evidence>
<keyword evidence="7" id="KW-1185">Reference proteome</keyword>
<proteinExistence type="predicted"/>
<dbReference type="SUPFAM" id="SSF48726">
    <property type="entry name" value="Immunoglobulin"/>
    <property type="match status" value="1"/>
</dbReference>
<dbReference type="InterPro" id="IPR007110">
    <property type="entry name" value="Ig-like_dom"/>
</dbReference>
<dbReference type="InterPro" id="IPR013783">
    <property type="entry name" value="Ig-like_fold"/>
</dbReference>
<dbReference type="InterPro" id="IPR003598">
    <property type="entry name" value="Ig_sub2"/>
</dbReference>
<keyword evidence="2" id="KW-0677">Repeat</keyword>
<dbReference type="InterPro" id="IPR003599">
    <property type="entry name" value="Ig_sub"/>
</dbReference>
<dbReference type="EMBL" id="CP092871">
    <property type="protein sequence ID" value="UYV72580.1"/>
    <property type="molecule type" value="Genomic_DNA"/>
</dbReference>
<dbReference type="InterPro" id="IPR036179">
    <property type="entry name" value="Ig-like_dom_sf"/>
</dbReference>
<dbReference type="PANTHER" id="PTHR12231">
    <property type="entry name" value="CTX-RELATED TYPE I TRANSMEMBRANE PROTEIN"/>
    <property type="match status" value="1"/>
</dbReference>
<evidence type="ECO:0000313" key="6">
    <source>
        <dbReference type="EMBL" id="UYV72580.1"/>
    </source>
</evidence>
<dbReference type="SMART" id="SM00409">
    <property type="entry name" value="IG"/>
    <property type="match status" value="1"/>
</dbReference>
<evidence type="ECO:0000256" key="1">
    <source>
        <dbReference type="ARBA" id="ARBA00022729"/>
    </source>
</evidence>
<accession>A0ABY6KUN3</accession>
<dbReference type="Pfam" id="PF13927">
    <property type="entry name" value="Ig_3"/>
    <property type="match status" value="1"/>
</dbReference>
<evidence type="ECO:0000259" key="5">
    <source>
        <dbReference type="PROSITE" id="PS50835"/>
    </source>
</evidence>
<reference evidence="6 7" key="1">
    <citation type="submission" date="2022-01" db="EMBL/GenBank/DDBJ databases">
        <title>A chromosomal length assembly of Cordylochernes scorpioides.</title>
        <authorList>
            <person name="Zeh D."/>
            <person name="Zeh J."/>
        </authorList>
    </citation>
    <scope>NUCLEOTIDE SEQUENCE [LARGE SCALE GENOMIC DNA]</scope>
    <source>
        <strain evidence="6">IN4F17</strain>
        <tissue evidence="6">Whole Body</tissue>
    </source>
</reference>
<evidence type="ECO:0000256" key="4">
    <source>
        <dbReference type="ARBA" id="ARBA00023319"/>
    </source>
</evidence>
<evidence type="ECO:0000256" key="3">
    <source>
        <dbReference type="ARBA" id="ARBA00023157"/>
    </source>
</evidence>
<keyword evidence="3" id="KW-1015">Disulfide bond</keyword>
<protein>
    <recommendedName>
        <fullName evidence="5">Ig-like domain-containing protein</fullName>
    </recommendedName>
</protein>
<dbReference type="Proteomes" id="UP001235939">
    <property type="component" value="Chromosome 09"/>
</dbReference>
<dbReference type="Gene3D" id="2.60.40.10">
    <property type="entry name" value="Immunoglobulins"/>
    <property type="match status" value="1"/>
</dbReference>
<feature type="domain" description="Ig-like" evidence="5">
    <location>
        <begin position="12"/>
        <end position="102"/>
    </location>
</feature>
<sequence>MEKLNATQAIPPKVDEALTSSDSDVREGADIALRCVASGHPPPTITWRREDGQNISLGKYKVSSVDGAVLNVTKASRLHMGAYLCIASNGILPAVSKRIVLSVNCKSSLSWTKPTLKHSLILNRFATRHYVTLSCLRGAPANTVLLNT</sequence>
<gene>
    <name evidence="6" type="ORF">LAZ67_9003846</name>
</gene>
<organism evidence="6 7">
    <name type="scientific">Cordylochernes scorpioides</name>
    <dbReference type="NCBI Taxonomy" id="51811"/>
    <lineage>
        <taxon>Eukaryota</taxon>
        <taxon>Metazoa</taxon>
        <taxon>Ecdysozoa</taxon>
        <taxon>Arthropoda</taxon>
        <taxon>Chelicerata</taxon>
        <taxon>Arachnida</taxon>
        <taxon>Pseudoscorpiones</taxon>
        <taxon>Cheliferoidea</taxon>
        <taxon>Chernetidae</taxon>
        <taxon>Cordylochernes</taxon>
    </lineage>
</organism>
<dbReference type="PANTHER" id="PTHR12231:SF253">
    <property type="entry name" value="DPR-INTERACTING PROTEIN ETA, ISOFORM B-RELATED"/>
    <property type="match status" value="1"/>
</dbReference>
<dbReference type="PROSITE" id="PS50835">
    <property type="entry name" value="IG_LIKE"/>
    <property type="match status" value="1"/>
</dbReference>
<keyword evidence="4" id="KW-0393">Immunoglobulin domain</keyword>
<dbReference type="InterPro" id="IPR051170">
    <property type="entry name" value="Neural/epithelial_adhesion"/>
</dbReference>
<name>A0ABY6KUN3_9ARAC</name>
<evidence type="ECO:0000313" key="7">
    <source>
        <dbReference type="Proteomes" id="UP001235939"/>
    </source>
</evidence>
<keyword evidence="1" id="KW-0732">Signal</keyword>